<sequence length="126" mass="14944">MFFRYRLLLLAASLFWQPAQAEALLSASPSNCVTLQQGRECHAQIQTAWTISQPLTVCLYLDEQQLQCWHNTASAQWQWHFKDMQSRQLILWQMTDSEQKLHVLATARIEVSWVQSAHKKRLWRRF</sequence>
<name>A0A1H6JJY8_9GAMM</name>
<dbReference type="STRING" id="173990.SAMN05660691_00397"/>
<dbReference type="AlphaFoldDB" id="A0A1H6JJY8"/>
<evidence type="ECO:0000256" key="1">
    <source>
        <dbReference type="SAM" id="SignalP"/>
    </source>
</evidence>
<evidence type="ECO:0008006" key="4">
    <source>
        <dbReference type="Google" id="ProtNLM"/>
    </source>
</evidence>
<reference evidence="3" key="1">
    <citation type="submission" date="2016-10" db="EMBL/GenBank/DDBJ databases">
        <authorList>
            <person name="Varghese N."/>
            <person name="Submissions S."/>
        </authorList>
    </citation>
    <scope>NUCLEOTIDE SEQUENCE [LARGE SCALE GENOMIC DNA]</scope>
    <source>
        <strain evidence="3">DSM 17616</strain>
    </source>
</reference>
<keyword evidence="1" id="KW-0732">Signal</keyword>
<evidence type="ECO:0000313" key="3">
    <source>
        <dbReference type="Proteomes" id="UP000199371"/>
    </source>
</evidence>
<feature type="signal peptide" evidence="1">
    <location>
        <begin position="1"/>
        <end position="21"/>
    </location>
</feature>
<dbReference type="InterPro" id="IPR021559">
    <property type="entry name" value="DUF3019"/>
</dbReference>
<protein>
    <recommendedName>
        <fullName evidence="4">DUF3019 domain-containing protein</fullName>
    </recommendedName>
</protein>
<gene>
    <name evidence="2" type="ORF">SAMN05660691_00397</name>
</gene>
<dbReference type="Pfam" id="PF11456">
    <property type="entry name" value="DUF3019"/>
    <property type="match status" value="1"/>
</dbReference>
<proteinExistence type="predicted"/>
<keyword evidence="3" id="KW-1185">Reference proteome</keyword>
<evidence type="ECO:0000313" key="2">
    <source>
        <dbReference type="EMBL" id="SEH59522.1"/>
    </source>
</evidence>
<accession>A0A1H6JJY8</accession>
<dbReference type="RefSeq" id="WP_092789620.1">
    <property type="nucleotide sequence ID" value="NZ_FNXF01000001.1"/>
</dbReference>
<dbReference type="EMBL" id="FNXF01000001">
    <property type="protein sequence ID" value="SEH59522.1"/>
    <property type="molecule type" value="Genomic_DNA"/>
</dbReference>
<dbReference type="Proteomes" id="UP000199371">
    <property type="component" value="Unassembled WGS sequence"/>
</dbReference>
<dbReference type="OrthoDB" id="5772660at2"/>
<feature type="chain" id="PRO_5011651077" description="DUF3019 domain-containing protein" evidence="1">
    <location>
        <begin position="22"/>
        <end position="126"/>
    </location>
</feature>
<organism evidence="2 3">
    <name type="scientific">Rheinheimera pacifica</name>
    <dbReference type="NCBI Taxonomy" id="173990"/>
    <lineage>
        <taxon>Bacteria</taxon>
        <taxon>Pseudomonadati</taxon>
        <taxon>Pseudomonadota</taxon>
        <taxon>Gammaproteobacteria</taxon>
        <taxon>Chromatiales</taxon>
        <taxon>Chromatiaceae</taxon>
        <taxon>Rheinheimera</taxon>
    </lineage>
</organism>